<reference evidence="3 4" key="1">
    <citation type="submission" date="2016-10" db="EMBL/GenBank/DDBJ databases">
        <authorList>
            <person name="de Groot N.N."/>
        </authorList>
    </citation>
    <scope>NUCLEOTIDE SEQUENCE [LARGE SCALE GENOMIC DNA]</scope>
    <source>
        <strain evidence="3 4">DSM 16077</strain>
    </source>
</reference>
<dbReference type="EMBL" id="FNHG01000009">
    <property type="protein sequence ID" value="SDM32130.1"/>
    <property type="molecule type" value="Genomic_DNA"/>
</dbReference>
<name>A0A1G9S9X1_9PROT</name>
<keyword evidence="1" id="KW-0732">Signal</keyword>
<feature type="signal peptide" evidence="1">
    <location>
        <begin position="1"/>
        <end position="21"/>
    </location>
</feature>
<accession>A0A1G9S9X1</accession>
<dbReference type="Proteomes" id="UP000199759">
    <property type="component" value="Unassembled WGS sequence"/>
</dbReference>
<dbReference type="RefSeq" id="WP_091769701.1">
    <property type="nucleotide sequence ID" value="NZ_FNHG01000009.1"/>
</dbReference>
<feature type="domain" description="ABC-type transport auxiliary lipoprotein component" evidence="2">
    <location>
        <begin position="35"/>
        <end position="197"/>
    </location>
</feature>
<dbReference type="OrthoDB" id="9808689at2"/>
<sequence>MKPVISIKLAVMALSALSLSACVSLLPESTPSSVYRLSSPEARTWTGEDWTVVEVVAPQAPRGLAGDEIAIQMADGRIAYMAAARWIAPTPRIMQTLIVDTFNGSESHLAPTLPEDGVRAAYELRLDLREFEAVYDRGDSNAPLVRVRLATRLIASRGRQIVGSSVFIGEARASSNRVGAIVAAFDQAATQVSQELADWTAVQTAR</sequence>
<dbReference type="STRING" id="144026.SAMN04488568_1099"/>
<evidence type="ECO:0000313" key="4">
    <source>
        <dbReference type="Proteomes" id="UP000199759"/>
    </source>
</evidence>
<dbReference type="Gene3D" id="3.40.50.10610">
    <property type="entry name" value="ABC-type transport auxiliary lipoprotein component"/>
    <property type="match status" value="1"/>
</dbReference>
<dbReference type="SUPFAM" id="SSF159594">
    <property type="entry name" value="XCC0632-like"/>
    <property type="match status" value="1"/>
</dbReference>
<organism evidence="3 4">
    <name type="scientific">Maricaulis salignorans</name>
    <dbReference type="NCBI Taxonomy" id="144026"/>
    <lineage>
        <taxon>Bacteria</taxon>
        <taxon>Pseudomonadati</taxon>
        <taxon>Pseudomonadota</taxon>
        <taxon>Alphaproteobacteria</taxon>
        <taxon>Maricaulales</taxon>
        <taxon>Maricaulaceae</taxon>
        <taxon>Maricaulis</taxon>
    </lineage>
</organism>
<keyword evidence="4" id="KW-1185">Reference proteome</keyword>
<dbReference type="PROSITE" id="PS51257">
    <property type="entry name" value="PROKAR_LIPOPROTEIN"/>
    <property type="match status" value="1"/>
</dbReference>
<gene>
    <name evidence="3" type="ORF">SAMN04488568_1099</name>
</gene>
<proteinExistence type="predicted"/>
<evidence type="ECO:0000256" key="1">
    <source>
        <dbReference type="SAM" id="SignalP"/>
    </source>
</evidence>
<dbReference type="Pfam" id="PF03886">
    <property type="entry name" value="ABC_trans_aux"/>
    <property type="match status" value="1"/>
</dbReference>
<dbReference type="InterPro" id="IPR005586">
    <property type="entry name" value="ABC_trans_aux"/>
</dbReference>
<dbReference type="AlphaFoldDB" id="A0A1G9S9X1"/>
<protein>
    <submittedName>
        <fullName evidence="3">Cholesterol transport system auxiliary component</fullName>
    </submittedName>
</protein>
<evidence type="ECO:0000313" key="3">
    <source>
        <dbReference type="EMBL" id="SDM32130.1"/>
    </source>
</evidence>
<evidence type="ECO:0000259" key="2">
    <source>
        <dbReference type="Pfam" id="PF03886"/>
    </source>
</evidence>
<feature type="chain" id="PRO_5011529601" evidence="1">
    <location>
        <begin position="22"/>
        <end position="206"/>
    </location>
</feature>